<dbReference type="GO" id="GO:0005506">
    <property type="term" value="F:iron ion binding"/>
    <property type="evidence" value="ECO:0007669"/>
    <property type="project" value="InterPro"/>
</dbReference>
<dbReference type="Gramene" id="TVU00898">
    <property type="protein sequence ID" value="TVU00898"/>
    <property type="gene ID" value="EJB05_53676"/>
</dbReference>
<feature type="region of interest" description="Disordered" evidence="1">
    <location>
        <begin position="366"/>
        <end position="402"/>
    </location>
</feature>
<dbReference type="InterPro" id="IPR036396">
    <property type="entry name" value="Cyt_P450_sf"/>
</dbReference>
<dbReference type="GO" id="GO:0004497">
    <property type="term" value="F:monooxygenase activity"/>
    <property type="evidence" value="ECO:0007669"/>
    <property type="project" value="InterPro"/>
</dbReference>
<dbReference type="AlphaFoldDB" id="A0A5J9SPI1"/>
<keyword evidence="4" id="KW-1185">Reference proteome</keyword>
<dbReference type="InterPro" id="IPR005174">
    <property type="entry name" value="KIB1-4_b-propeller"/>
</dbReference>
<dbReference type="EMBL" id="RWGY01000530">
    <property type="protein sequence ID" value="TVU00898.1"/>
    <property type="molecule type" value="Genomic_DNA"/>
</dbReference>
<dbReference type="PANTHER" id="PTHR33165:SF85">
    <property type="entry name" value="OS08G0285100 PROTEIN"/>
    <property type="match status" value="1"/>
</dbReference>
<organism evidence="3 4">
    <name type="scientific">Eragrostis curvula</name>
    <name type="common">weeping love grass</name>
    <dbReference type="NCBI Taxonomy" id="38414"/>
    <lineage>
        <taxon>Eukaryota</taxon>
        <taxon>Viridiplantae</taxon>
        <taxon>Streptophyta</taxon>
        <taxon>Embryophyta</taxon>
        <taxon>Tracheophyta</taxon>
        <taxon>Spermatophyta</taxon>
        <taxon>Magnoliopsida</taxon>
        <taxon>Liliopsida</taxon>
        <taxon>Poales</taxon>
        <taxon>Poaceae</taxon>
        <taxon>PACMAD clade</taxon>
        <taxon>Chloridoideae</taxon>
        <taxon>Eragrostideae</taxon>
        <taxon>Eragrostidinae</taxon>
        <taxon>Eragrostis</taxon>
    </lineage>
</organism>
<dbReference type="Gene3D" id="1.10.630.10">
    <property type="entry name" value="Cytochrome P450"/>
    <property type="match status" value="1"/>
</dbReference>
<dbReference type="SUPFAM" id="SSF81383">
    <property type="entry name" value="F-box domain"/>
    <property type="match status" value="1"/>
</dbReference>
<evidence type="ECO:0000259" key="2">
    <source>
        <dbReference type="Pfam" id="PF03478"/>
    </source>
</evidence>
<dbReference type="Pfam" id="PF03478">
    <property type="entry name" value="Beta-prop_KIB1-4"/>
    <property type="match status" value="1"/>
</dbReference>
<name>A0A5J9SPI1_9POAL</name>
<dbReference type="Proteomes" id="UP000324897">
    <property type="component" value="Unassembled WGS sequence"/>
</dbReference>
<dbReference type="SUPFAM" id="SSF48264">
    <property type="entry name" value="Cytochrome P450"/>
    <property type="match status" value="1"/>
</dbReference>
<dbReference type="GO" id="GO:0020037">
    <property type="term" value="F:heme binding"/>
    <property type="evidence" value="ECO:0007669"/>
    <property type="project" value="InterPro"/>
</dbReference>
<feature type="compositionally biased region" description="Low complexity" evidence="1">
    <location>
        <begin position="377"/>
        <end position="397"/>
    </location>
</feature>
<evidence type="ECO:0000313" key="4">
    <source>
        <dbReference type="Proteomes" id="UP000324897"/>
    </source>
</evidence>
<proteinExistence type="predicted"/>
<dbReference type="InterPro" id="IPR036047">
    <property type="entry name" value="F-box-like_dom_sf"/>
</dbReference>
<dbReference type="InterPro" id="IPR001128">
    <property type="entry name" value="Cyt_P450"/>
</dbReference>
<evidence type="ECO:0000313" key="3">
    <source>
        <dbReference type="EMBL" id="TVU00898.1"/>
    </source>
</evidence>
<dbReference type="GO" id="GO:0016705">
    <property type="term" value="F:oxidoreductase activity, acting on paired donors, with incorporation or reduction of molecular oxygen"/>
    <property type="evidence" value="ECO:0007669"/>
    <property type="project" value="InterPro"/>
</dbReference>
<dbReference type="Pfam" id="PF00067">
    <property type="entry name" value="p450"/>
    <property type="match status" value="1"/>
</dbReference>
<sequence>MRSNADGDARRLAGSNGLMTQDRRRRRRLLCDISSVAAVPERWRDWANIIPDLVKDISGQLLSLDVAEYLRFRAVCKPWRDLTDDPHAAGAALDTRFRPRNWIVLSITPDLGPRPRLLNLVTAASLLVELPALPAHCHLCAADGLLVLYNTTTKAIRLLDPLSNAVTVFPSISCSSIIPEAFTLPHCVVPENHGFQSKLGRRCWLRRLHFPTHPGALPERRGVQHCLGQAWRHALDAGGKIDFCEWPYVRPLASAVGCFQPTNRGHSHGGGCDPRDPPPLVPCRRPNSAPHPCSVARLPPSPWALPLIGHLHHLTGALPHRAMRDLASNHGPLMLLRLGGLPVIVASSADAAREVMRTRDLDFATRASSSVPTATHGGRSARSAPSSCSAPGASSPSERYESASWRPDTCARKFRCRWNSDVPASRVASTRADTKADTRADTRAGLENLASDEARTRVSPGKGPYVRPLAKKPRWTLVSPGQASHWWFDGQGKVLFHSMLSMGGRCFFTAPEGSVYLLQLRPLPCLIEIVNQRELQRKLDEAFHYRCVQSFLISEEGSSGGRMLMVRYFDNIALFGGTAAYKPSELFTVGSITGRMELLEVDIAGRRLVPLKSLGGRAVFVGDTHCLLVSTKTFPSIAPDTIYLGARNDSRFGVYHLISGRTDPPHDFPRDEDRRAVPRARPCNLDQYLVCYIDRRHNPGLVA</sequence>
<comment type="caution">
    <text evidence="3">The sequence shown here is derived from an EMBL/GenBank/DDBJ whole genome shotgun (WGS) entry which is preliminary data.</text>
</comment>
<dbReference type="PANTHER" id="PTHR33165">
    <property type="entry name" value="F-BOX DOMAIN CONTAINING PROTEIN-LIKE-RELATED"/>
    <property type="match status" value="1"/>
</dbReference>
<accession>A0A5J9SPI1</accession>
<protein>
    <recommendedName>
        <fullName evidence="2">KIB1-4 beta-propeller domain-containing protein</fullName>
    </recommendedName>
</protein>
<gene>
    <name evidence="3" type="ORF">EJB05_53676</name>
</gene>
<reference evidence="3 4" key="1">
    <citation type="journal article" date="2019" name="Sci. Rep.">
        <title>A high-quality genome of Eragrostis curvula grass provides insights into Poaceae evolution and supports new strategies to enhance forage quality.</title>
        <authorList>
            <person name="Carballo J."/>
            <person name="Santos B.A.C.M."/>
            <person name="Zappacosta D."/>
            <person name="Garbus I."/>
            <person name="Selva J.P."/>
            <person name="Gallo C.A."/>
            <person name="Diaz A."/>
            <person name="Albertini E."/>
            <person name="Caccamo M."/>
            <person name="Echenique V."/>
        </authorList>
    </citation>
    <scope>NUCLEOTIDE SEQUENCE [LARGE SCALE GENOMIC DNA]</scope>
    <source>
        <strain evidence="4">cv. Victoria</strain>
        <tissue evidence="3">Leaf</tissue>
    </source>
</reference>
<feature type="non-terminal residue" evidence="3">
    <location>
        <position position="1"/>
    </location>
</feature>
<dbReference type="OrthoDB" id="651477at2759"/>
<evidence type="ECO:0000256" key="1">
    <source>
        <dbReference type="SAM" id="MobiDB-lite"/>
    </source>
</evidence>
<feature type="domain" description="KIB1-4 beta-propeller" evidence="2">
    <location>
        <begin position="477"/>
        <end position="655"/>
    </location>
</feature>